<dbReference type="EMBL" id="JAAMFI010000002">
    <property type="protein sequence ID" value="MBS9335134.1"/>
    <property type="molecule type" value="Genomic_DNA"/>
</dbReference>
<feature type="transmembrane region" description="Helical" evidence="1">
    <location>
        <begin position="31"/>
        <end position="48"/>
    </location>
</feature>
<organism evidence="2 3">
    <name type="scientific">Fructobacillus papyriferae</name>
    <dbReference type="NCBI Taxonomy" id="2713171"/>
    <lineage>
        <taxon>Bacteria</taxon>
        <taxon>Bacillati</taxon>
        <taxon>Bacillota</taxon>
        <taxon>Bacilli</taxon>
        <taxon>Lactobacillales</taxon>
        <taxon>Lactobacillaceae</taxon>
        <taxon>Fructobacillus</taxon>
    </lineage>
</organism>
<evidence type="ECO:0000256" key="1">
    <source>
        <dbReference type="SAM" id="Phobius"/>
    </source>
</evidence>
<protein>
    <submittedName>
        <fullName evidence="2">Uncharacterized protein</fullName>
    </submittedName>
</protein>
<evidence type="ECO:0000313" key="3">
    <source>
        <dbReference type="Proteomes" id="UP001519418"/>
    </source>
</evidence>
<keyword evidence="1" id="KW-0812">Transmembrane</keyword>
<sequence>MKITTVYTAIAALVLLFISVSSWVFGAVDVALVTSNLTTVMLLIVYLWNNRNNRKD</sequence>
<gene>
    <name evidence="2" type="ORF">G6R27_03685</name>
</gene>
<keyword evidence="3" id="KW-1185">Reference proteome</keyword>
<dbReference type="RefSeq" id="WP_213819734.1">
    <property type="nucleotide sequence ID" value="NZ_JAAMFI010000002.1"/>
</dbReference>
<comment type="caution">
    <text evidence="2">The sequence shown here is derived from an EMBL/GenBank/DDBJ whole genome shotgun (WGS) entry which is preliminary data.</text>
</comment>
<evidence type="ECO:0000313" key="2">
    <source>
        <dbReference type="EMBL" id="MBS9335134.1"/>
    </source>
</evidence>
<accession>A0ABS5QPM5</accession>
<name>A0ABS5QPM5_9LACO</name>
<proteinExistence type="predicted"/>
<reference evidence="2 3" key="1">
    <citation type="submission" date="2020-02" db="EMBL/GenBank/DDBJ databases">
        <title>Fructobacillus sp. isolated from paper mulberry of Taiwan.</title>
        <authorList>
            <person name="Lin S.-T."/>
        </authorList>
    </citation>
    <scope>NUCLEOTIDE SEQUENCE [LARGE SCALE GENOMIC DNA]</scope>
    <source>
        <strain evidence="2 3">M1-10</strain>
    </source>
</reference>
<keyword evidence="1" id="KW-0472">Membrane</keyword>
<feature type="transmembrane region" description="Helical" evidence="1">
    <location>
        <begin position="7"/>
        <end position="25"/>
    </location>
</feature>
<dbReference type="Proteomes" id="UP001519418">
    <property type="component" value="Unassembled WGS sequence"/>
</dbReference>
<keyword evidence="1" id="KW-1133">Transmembrane helix</keyword>